<dbReference type="EMBL" id="CAJVCH010100681">
    <property type="protein sequence ID" value="CAG7723595.1"/>
    <property type="molecule type" value="Genomic_DNA"/>
</dbReference>
<keyword evidence="2" id="KW-1185">Reference proteome</keyword>
<reference evidence="1" key="1">
    <citation type="submission" date="2021-06" db="EMBL/GenBank/DDBJ databases">
        <authorList>
            <person name="Hodson N. C."/>
            <person name="Mongue J. A."/>
            <person name="Jaron S. K."/>
        </authorList>
    </citation>
    <scope>NUCLEOTIDE SEQUENCE</scope>
</reference>
<evidence type="ECO:0000313" key="1">
    <source>
        <dbReference type="EMBL" id="CAG7723595.1"/>
    </source>
</evidence>
<evidence type="ECO:0000313" key="2">
    <source>
        <dbReference type="Proteomes" id="UP000708208"/>
    </source>
</evidence>
<name>A0A8J2KAW0_9HEXA</name>
<gene>
    <name evidence="1" type="ORF">AFUS01_LOCUS12673</name>
</gene>
<organism evidence="1 2">
    <name type="scientific">Allacma fusca</name>
    <dbReference type="NCBI Taxonomy" id="39272"/>
    <lineage>
        <taxon>Eukaryota</taxon>
        <taxon>Metazoa</taxon>
        <taxon>Ecdysozoa</taxon>
        <taxon>Arthropoda</taxon>
        <taxon>Hexapoda</taxon>
        <taxon>Collembola</taxon>
        <taxon>Symphypleona</taxon>
        <taxon>Sminthuridae</taxon>
        <taxon>Allacma</taxon>
    </lineage>
</organism>
<proteinExistence type="predicted"/>
<sequence length="11" mass="1229">SIRVYPPDVAL</sequence>
<comment type="caution">
    <text evidence="1">The sequence shown here is derived from an EMBL/GenBank/DDBJ whole genome shotgun (WGS) entry which is preliminary data.</text>
</comment>
<accession>A0A8J2KAW0</accession>
<feature type="non-terminal residue" evidence="1">
    <location>
        <position position="1"/>
    </location>
</feature>
<dbReference type="Proteomes" id="UP000708208">
    <property type="component" value="Unassembled WGS sequence"/>
</dbReference>
<protein>
    <submittedName>
        <fullName evidence="1">Uncharacterized protein</fullName>
    </submittedName>
</protein>